<evidence type="ECO:0000256" key="1">
    <source>
        <dbReference type="SAM" id="MobiDB-lite"/>
    </source>
</evidence>
<evidence type="ECO:0000313" key="3">
    <source>
        <dbReference type="Proteomes" id="UP001596297"/>
    </source>
</evidence>
<dbReference type="Pfam" id="PF09485">
    <property type="entry name" value="CRISPR_Cse2"/>
    <property type="match status" value="1"/>
</dbReference>
<dbReference type="EMBL" id="JBHSWD010000006">
    <property type="protein sequence ID" value="MFC6593169.1"/>
    <property type="molecule type" value="Genomic_DNA"/>
</dbReference>
<comment type="caution">
    <text evidence="2">The sequence shown here is derived from an EMBL/GenBank/DDBJ whole genome shotgun (WGS) entry which is preliminary data.</text>
</comment>
<gene>
    <name evidence="2" type="primary">casB</name>
    <name evidence="2" type="synonym">cse2</name>
    <name evidence="2" type="ORF">ACFP81_14880</name>
</gene>
<feature type="region of interest" description="Disordered" evidence="1">
    <location>
        <begin position="181"/>
        <end position="219"/>
    </location>
</feature>
<evidence type="ECO:0000313" key="2">
    <source>
        <dbReference type="EMBL" id="MFC6593169.1"/>
    </source>
</evidence>
<sequence length="219" mass="24568">MTANANELSNAARFVAQLERLERGPLAQLRRGLGGDERSVYWLEGLYIRTGYTSLTEGQRRILQLVAGLYALKPQPKDDGDDSEATDEAEATANAANAPSIGQLMGRLYVKQGARPSTERRFLALLDADRDGLNYQMRQAVMLLGTEEITPDWVRLTEDLLYWGDDVRRRWARDFYSEIYRETPQDKAKTNSPADQEPTTSTAPLPNAPTENDDEGETL</sequence>
<keyword evidence="3" id="KW-1185">Reference proteome</keyword>
<dbReference type="CDD" id="cd09731">
    <property type="entry name" value="Cse2_I-E"/>
    <property type="match status" value="1"/>
</dbReference>
<name>A0ABW1YFP8_9DEIO</name>
<accession>A0ABW1YFP8</accession>
<dbReference type="Gene3D" id="1.10.520.40">
    <property type="entry name" value="CRISPR-associated protein Cse2"/>
    <property type="match status" value="1"/>
</dbReference>
<reference evidence="3" key="1">
    <citation type="journal article" date="2019" name="Int. J. Syst. Evol. Microbiol.">
        <title>The Global Catalogue of Microorganisms (GCM) 10K type strain sequencing project: providing services to taxonomists for standard genome sequencing and annotation.</title>
        <authorList>
            <consortium name="The Broad Institute Genomics Platform"/>
            <consortium name="The Broad Institute Genome Sequencing Center for Infectious Disease"/>
            <person name="Wu L."/>
            <person name="Ma J."/>
        </authorList>
    </citation>
    <scope>NUCLEOTIDE SEQUENCE [LARGE SCALE GENOMIC DNA]</scope>
    <source>
        <strain evidence="3">CGMCC 1.15772</strain>
    </source>
</reference>
<feature type="compositionally biased region" description="Acidic residues" evidence="1">
    <location>
        <begin position="79"/>
        <end position="90"/>
    </location>
</feature>
<dbReference type="InterPro" id="IPR013382">
    <property type="entry name" value="CRISPR-assoc_prot_Cse2"/>
</dbReference>
<dbReference type="Proteomes" id="UP001596297">
    <property type="component" value="Unassembled WGS sequence"/>
</dbReference>
<feature type="region of interest" description="Disordered" evidence="1">
    <location>
        <begin position="74"/>
        <end position="97"/>
    </location>
</feature>
<protein>
    <submittedName>
        <fullName evidence="2">Type I-E CRISPR-associated protein Cse2/CasB</fullName>
    </submittedName>
</protein>
<proteinExistence type="predicted"/>
<dbReference type="RefSeq" id="WP_380084242.1">
    <property type="nucleotide sequence ID" value="NZ_JBHSWD010000006.1"/>
</dbReference>
<organism evidence="2 3">
    <name type="scientific">Deinococcus lacus</name>
    <dbReference type="NCBI Taxonomy" id="392561"/>
    <lineage>
        <taxon>Bacteria</taxon>
        <taxon>Thermotogati</taxon>
        <taxon>Deinococcota</taxon>
        <taxon>Deinococci</taxon>
        <taxon>Deinococcales</taxon>
        <taxon>Deinococcaceae</taxon>
        <taxon>Deinococcus</taxon>
    </lineage>
</organism>
<dbReference type="NCBIfam" id="TIGR02548">
    <property type="entry name" value="casB_cse2"/>
    <property type="match status" value="1"/>
</dbReference>
<feature type="compositionally biased region" description="Polar residues" evidence="1">
    <location>
        <begin position="190"/>
        <end position="204"/>
    </location>
</feature>
<dbReference type="InterPro" id="IPR038287">
    <property type="entry name" value="Cse2_sf"/>
</dbReference>